<keyword evidence="2" id="KW-1185">Reference proteome</keyword>
<protein>
    <submittedName>
        <fullName evidence="1">Uncharacterized protein</fullName>
    </submittedName>
</protein>
<dbReference type="EMBL" id="REGN01000696">
    <property type="protein sequence ID" value="RNA39943.1"/>
    <property type="molecule type" value="Genomic_DNA"/>
</dbReference>
<dbReference type="AlphaFoldDB" id="A0A3M7SVZ1"/>
<sequence>MFEFFFSNARIIQKCPNNFRHYKSPIKKADKKTQNLIIGTIISECLKQLHALIALRLKIDFELSMHLISYLILTNLYGLQAQQDLFFIFVLVIICSFDLQNPLHAVVLNVIRPHLSKLRETSIVSKLQ</sequence>
<accession>A0A3M7SVZ1</accession>
<proteinExistence type="predicted"/>
<name>A0A3M7SVZ1_BRAPC</name>
<evidence type="ECO:0000313" key="1">
    <source>
        <dbReference type="EMBL" id="RNA39943.1"/>
    </source>
</evidence>
<comment type="caution">
    <text evidence="1">The sequence shown here is derived from an EMBL/GenBank/DDBJ whole genome shotgun (WGS) entry which is preliminary data.</text>
</comment>
<reference evidence="1 2" key="1">
    <citation type="journal article" date="2018" name="Sci. Rep.">
        <title>Genomic signatures of local adaptation to the degree of environmental predictability in rotifers.</title>
        <authorList>
            <person name="Franch-Gras L."/>
            <person name="Hahn C."/>
            <person name="Garcia-Roger E.M."/>
            <person name="Carmona M.J."/>
            <person name="Serra M."/>
            <person name="Gomez A."/>
        </authorList>
    </citation>
    <scope>NUCLEOTIDE SEQUENCE [LARGE SCALE GENOMIC DNA]</scope>
    <source>
        <strain evidence="1">HYR1</strain>
    </source>
</reference>
<evidence type="ECO:0000313" key="2">
    <source>
        <dbReference type="Proteomes" id="UP000276133"/>
    </source>
</evidence>
<organism evidence="1 2">
    <name type="scientific">Brachionus plicatilis</name>
    <name type="common">Marine rotifer</name>
    <name type="synonym">Brachionus muelleri</name>
    <dbReference type="NCBI Taxonomy" id="10195"/>
    <lineage>
        <taxon>Eukaryota</taxon>
        <taxon>Metazoa</taxon>
        <taxon>Spiralia</taxon>
        <taxon>Gnathifera</taxon>
        <taxon>Rotifera</taxon>
        <taxon>Eurotatoria</taxon>
        <taxon>Monogononta</taxon>
        <taxon>Pseudotrocha</taxon>
        <taxon>Ploima</taxon>
        <taxon>Brachionidae</taxon>
        <taxon>Brachionus</taxon>
    </lineage>
</organism>
<dbReference type="Proteomes" id="UP000276133">
    <property type="component" value="Unassembled WGS sequence"/>
</dbReference>
<gene>
    <name evidence="1" type="ORF">BpHYR1_030967</name>
</gene>